<dbReference type="HOGENOM" id="CLU_394521_0_0_1"/>
<feature type="domain" description="Exocyst complex subunit Exo70 C-terminal" evidence="5">
    <location>
        <begin position="399"/>
        <end position="693"/>
    </location>
</feature>
<dbReference type="AlphaFoldDB" id="A0A0E0AH83"/>
<reference evidence="6" key="1">
    <citation type="submission" date="2015-04" db="UniProtKB">
        <authorList>
            <consortium name="EnsemblPlants"/>
        </authorList>
    </citation>
    <scope>IDENTIFICATION</scope>
</reference>
<dbReference type="SUPFAM" id="SSF74788">
    <property type="entry name" value="Cullin repeat-like"/>
    <property type="match status" value="1"/>
</dbReference>
<keyword evidence="2 3" id="KW-0813">Transport</keyword>
<evidence type="ECO:0000313" key="7">
    <source>
        <dbReference type="Proteomes" id="UP000026961"/>
    </source>
</evidence>
<comment type="function">
    <text evidence="3">Component of the exocyst complex.</text>
</comment>
<proteinExistence type="inferred from homology"/>
<reference evidence="6" key="2">
    <citation type="submission" date="2018-05" db="EMBL/GenBank/DDBJ databases">
        <title>OgluRS3 (Oryza glumaepatula Reference Sequence Version 3).</title>
        <authorList>
            <person name="Zhang J."/>
            <person name="Kudrna D."/>
            <person name="Lee S."/>
            <person name="Talag J."/>
            <person name="Welchert J."/>
            <person name="Wing R.A."/>
        </authorList>
    </citation>
    <scope>NUCLEOTIDE SEQUENCE [LARGE SCALE GENOMIC DNA]</scope>
</reference>
<dbReference type="Gene3D" id="1.20.1280.170">
    <property type="entry name" value="Exocyst complex component Exo70"/>
    <property type="match status" value="1"/>
</dbReference>
<accession>A0A0E0AH83</accession>
<dbReference type="eggNOG" id="KOG2344">
    <property type="taxonomic scope" value="Eukaryota"/>
</dbReference>
<dbReference type="PANTHER" id="PTHR12542">
    <property type="entry name" value="EXOCYST COMPLEX PROTEIN EXO70"/>
    <property type="match status" value="1"/>
</dbReference>
<dbReference type="GO" id="GO:0006887">
    <property type="term" value="P:exocytosis"/>
    <property type="evidence" value="ECO:0007669"/>
    <property type="project" value="UniProtKB-KW"/>
</dbReference>
<dbReference type="GO" id="GO:0000145">
    <property type="term" value="C:exocyst"/>
    <property type="evidence" value="ECO:0007669"/>
    <property type="project" value="InterPro"/>
</dbReference>
<keyword evidence="7" id="KW-1185">Reference proteome</keyword>
<sequence>MDVPLVPVPTTAADDDAAARSPSPSPEMEMEEDGGGGSGGGKVVYVAVSGNRNKALPTLRWALRRHAPAPEGRKKTAVLVLVYVHRPATMIPIFTGAKVPSIVLKDEIVTSYRQQERRITEKFLQQYLDICTSEKVQAEAFMIENDNIAHGLIGAIQEHKISTLIMGAGIYGYPALPKKTSTQRTKLAITMEKEADPSCKILFVHKGNLFSIRPRTTSIPISVNSDVPTMAGSHIPWFSFIPPWHHDDRSSVTSSSFLTDSQTMTDNGLDPENLDHQFFENAMPMFDYDSFSLIRHESLHGLNEIASQIILSGHSQYLRQLNFDVSCNEEVRNRQFIHGIDSILGVDSMNLEEVYWKAYMEDKTIKWIYLLEYIHKIVSVSLKQIQEQHDGASSGLTLEGLSDAATKPINRLLTFASTVSKVNGSPEKLFHTLQMHRALSEASPMIQQALLGEQKEFFVRELHRILDTLEDSAREILGKLKVQIQSHDSPIIPGGSVHLVTTYLMRYITLLAHNTSSLNTILGHDHSDHLLAADGINLLLPSRLISGLIFDLGSMLQKQSKLYKPEGLQYLFLMNNEHFILQQFEREDIKLMIGTEWIQKYCHNINRYKVKYIEATWATVVSCLDKKISISLNFLQPSPLKEFISSFETEYRLQMHWKVPDPKLRIELRQTVCDYVLPAYCEFMEKHPNLEKSGDNLEDIRNKLNELFEG</sequence>
<dbReference type="EnsemblPlants" id="OGLUM07G06790.1">
    <property type="protein sequence ID" value="OGLUM07G06790.1"/>
    <property type="gene ID" value="OGLUM07G06790"/>
</dbReference>
<dbReference type="GO" id="GO:0005546">
    <property type="term" value="F:phosphatidylinositol-4,5-bisphosphate binding"/>
    <property type="evidence" value="ECO:0007669"/>
    <property type="project" value="InterPro"/>
</dbReference>
<evidence type="ECO:0000256" key="3">
    <source>
        <dbReference type="RuleBase" id="RU365026"/>
    </source>
</evidence>
<evidence type="ECO:0000259" key="5">
    <source>
        <dbReference type="Pfam" id="PF03081"/>
    </source>
</evidence>
<keyword evidence="3" id="KW-0268">Exocytosis</keyword>
<dbReference type="InterPro" id="IPR004140">
    <property type="entry name" value="Exo70"/>
</dbReference>
<comment type="similarity">
    <text evidence="1 3">Belongs to the EXO70 family.</text>
</comment>
<dbReference type="Proteomes" id="UP000026961">
    <property type="component" value="Chromosome 7"/>
</dbReference>
<name>A0A0E0AH83_9ORYZ</name>
<dbReference type="InterPro" id="IPR046364">
    <property type="entry name" value="Exo70_C"/>
</dbReference>
<evidence type="ECO:0000256" key="2">
    <source>
        <dbReference type="ARBA" id="ARBA00022448"/>
    </source>
</evidence>
<evidence type="ECO:0000256" key="4">
    <source>
        <dbReference type="SAM" id="MobiDB-lite"/>
    </source>
</evidence>
<feature type="region of interest" description="Disordered" evidence="4">
    <location>
        <begin position="1"/>
        <end position="42"/>
    </location>
</feature>
<dbReference type="STRING" id="40148.A0A0E0AH83"/>
<dbReference type="GO" id="GO:0015031">
    <property type="term" value="P:protein transport"/>
    <property type="evidence" value="ECO:0007669"/>
    <property type="project" value="UniProtKB-KW"/>
</dbReference>
<dbReference type="Gramene" id="OGLUM07G06790.1">
    <property type="protein sequence ID" value="OGLUM07G06790.1"/>
    <property type="gene ID" value="OGLUM07G06790"/>
</dbReference>
<dbReference type="Gene3D" id="3.40.50.620">
    <property type="entry name" value="HUPs"/>
    <property type="match status" value="1"/>
</dbReference>
<dbReference type="InterPro" id="IPR016159">
    <property type="entry name" value="Cullin_repeat-like_dom_sf"/>
</dbReference>
<dbReference type="PANTHER" id="PTHR12542:SF94">
    <property type="entry name" value="EXOCYST SUBUNIT EXO70 FAMILY PROTEIN"/>
    <property type="match status" value="1"/>
</dbReference>
<protein>
    <recommendedName>
        <fullName evidence="3">Exocyst subunit Exo70 family protein</fullName>
    </recommendedName>
</protein>
<organism evidence="6">
    <name type="scientific">Oryza glumipatula</name>
    <dbReference type="NCBI Taxonomy" id="40148"/>
    <lineage>
        <taxon>Eukaryota</taxon>
        <taxon>Viridiplantae</taxon>
        <taxon>Streptophyta</taxon>
        <taxon>Embryophyta</taxon>
        <taxon>Tracheophyta</taxon>
        <taxon>Spermatophyta</taxon>
        <taxon>Magnoliopsida</taxon>
        <taxon>Liliopsida</taxon>
        <taxon>Poales</taxon>
        <taxon>Poaceae</taxon>
        <taxon>BOP clade</taxon>
        <taxon>Oryzoideae</taxon>
        <taxon>Oryzeae</taxon>
        <taxon>Oryzinae</taxon>
        <taxon>Oryza</taxon>
    </lineage>
</organism>
<dbReference type="CDD" id="cd01989">
    <property type="entry name" value="USP_STK_Ubox_N"/>
    <property type="match status" value="1"/>
</dbReference>
<keyword evidence="3" id="KW-0653">Protein transport</keyword>
<dbReference type="SUPFAM" id="SSF52402">
    <property type="entry name" value="Adenine nucleotide alpha hydrolases-like"/>
    <property type="match status" value="1"/>
</dbReference>
<dbReference type="Pfam" id="PF03081">
    <property type="entry name" value="Exo70_C"/>
    <property type="match status" value="1"/>
</dbReference>
<dbReference type="InterPro" id="IPR014729">
    <property type="entry name" value="Rossmann-like_a/b/a_fold"/>
</dbReference>
<evidence type="ECO:0000313" key="6">
    <source>
        <dbReference type="EnsemblPlants" id="OGLUM07G06790.1"/>
    </source>
</evidence>
<evidence type="ECO:0000256" key="1">
    <source>
        <dbReference type="ARBA" id="ARBA00006756"/>
    </source>
</evidence>